<keyword evidence="1" id="KW-0614">Plasmid</keyword>
<dbReference type="HOGENOM" id="CLU_101708_0_0_0"/>
<dbReference type="EMBL" id="CP002196">
    <property type="protein sequence ID" value="AFD28184.1"/>
    <property type="molecule type" value="Genomic_DNA"/>
</dbReference>
<dbReference type="Proteomes" id="UP000007575">
    <property type="component" value="Plasmid P5"/>
</dbReference>
<reference evidence="1 2" key="1">
    <citation type="journal article" date="2012" name="PLoS ONE">
        <title>Genome sequence and transcriptome analysis of the radioresistant bacterium Deinococcus gobiensis: insights into the extreme environmental adaptations.</title>
        <authorList>
            <person name="Yuan M."/>
            <person name="Chen M."/>
            <person name="Zhang W."/>
            <person name="Lu W."/>
            <person name="Wang J."/>
            <person name="Yang M."/>
            <person name="Zhao P."/>
            <person name="Tang R."/>
            <person name="Li X."/>
            <person name="Hao Y."/>
            <person name="Zhou Z."/>
            <person name="Zhan Y."/>
            <person name="Yu H."/>
            <person name="Teng C."/>
            <person name="Yan Y."/>
            <person name="Ping S."/>
            <person name="Wang Y."/>
            <person name="Lin M."/>
        </authorList>
    </citation>
    <scope>NUCLEOTIDE SEQUENCE [LARGE SCALE GENOMIC DNA]</scope>
    <source>
        <strain evidence="2">DSM 21396 / JCM 16679 / CGMCC 1.7299 / I-0</strain>
        <plasmid evidence="1">P5</plasmid>
    </source>
</reference>
<evidence type="ECO:0000313" key="1">
    <source>
        <dbReference type="EMBL" id="AFD28184.1"/>
    </source>
</evidence>
<sequence>MRQPVFYLPGGTRYVADFLCFWADGRVDTRDVKGVETAEFKVKWREVQAAYPFMTFVSGQAQWQGLEGRGMSTGTNARPVPEIQLKVAIRRAAQEQYRRHVANRLCLAILADNRTPLGEGQLTFTHSTRGRNQAPSKKAGGDIFYTKVEPVQLLYGERTILTSPLSLKVLVKPEAEGSRVTLATLRTWPTPKTPEVLYRYRRDLQSLERKPGLSGDLVHLFEELLKPHRAELLRAMNL</sequence>
<keyword evidence="2" id="KW-1185">Reference proteome</keyword>
<dbReference type="AlphaFoldDB" id="H8H3T7"/>
<organism evidence="1 2">
    <name type="scientific">Deinococcus gobiensis (strain DSM 21396 / JCM 16679 / CGMCC 1.7299 / I-0)</name>
    <dbReference type="NCBI Taxonomy" id="745776"/>
    <lineage>
        <taxon>Bacteria</taxon>
        <taxon>Thermotogati</taxon>
        <taxon>Deinococcota</taxon>
        <taxon>Deinococci</taxon>
        <taxon>Deinococcales</taxon>
        <taxon>Deinococcaceae</taxon>
        <taxon>Deinococcus</taxon>
    </lineage>
</organism>
<name>H8H3T7_DEIGI</name>
<proteinExistence type="predicted"/>
<gene>
    <name evidence="1" type="ordered locus">DGo_PE0040</name>
</gene>
<dbReference type="PATRIC" id="fig|745776.4.peg.4060"/>
<evidence type="ECO:0000313" key="2">
    <source>
        <dbReference type="Proteomes" id="UP000007575"/>
    </source>
</evidence>
<dbReference type="KEGG" id="dgo:DGo_PE0040"/>
<accession>H8H3T7</accession>
<geneLocation type="plasmid" evidence="1 2">
    <name>P5</name>
</geneLocation>
<protein>
    <submittedName>
        <fullName evidence="1">Uncharacterized protein</fullName>
    </submittedName>
</protein>